<organism evidence="1 2">
    <name type="scientific">Camellia lanceoleosa</name>
    <dbReference type="NCBI Taxonomy" id="1840588"/>
    <lineage>
        <taxon>Eukaryota</taxon>
        <taxon>Viridiplantae</taxon>
        <taxon>Streptophyta</taxon>
        <taxon>Embryophyta</taxon>
        <taxon>Tracheophyta</taxon>
        <taxon>Spermatophyta</taxon>
        <taxon>Magnoliopsida</taxon>
        <taxon>eudicotyledons</taxon>
        <taxon>Gunneridae</taxon>
        <taxon>Pentapetalae</taxon>
        <taxon>asterids</taxon>
        <taxon>Ericales</taxon>
        <taxon>Theaceae</taxon>
        <taxon>Camellia</taxon>
    </lineage>
</organism>
<reference evidence="1 2" key="1">
    <citation type="journal article" date="2022" name="Plant J.">
        <title>Chromosome-level genome of Camellia lanceoleosa provides a valuable resource for understanding genome evolution and self-incompatibility.</title>
        <authorList>
            <person name="Gong W."/>
            <person name="Xiao S."/>
            <person name="Wang L."/>
            <person name="Liao Z."/>
            <person name="Chang Y."/>
            <person name="Mo W."/>
            <person name="Hu G."/>
            <person name="Li W."/>
            <person name="Zhao G."/>
            <person name="Zhu H."/>
            <person name="Hu X."/>
            <person name="Ji K."/>
            <person name="Xiang X."/>
            <person name="Song Q."/>
            <person name="Yuan D."/>
            <person name="Jin S."/>
            <person name="Zhang L."/>
        </authorList>
    </citation>
    <scope>NUCLEOTIDE SEQUENCE [LARGE SCALE GENOMIC DNA]</scope>
    <source>
        <strain evidence="1">SQ_2022a</strain>
    </source>
</reference>
<proteinExistence type="predicted"/>
<comment type="caution">
    <text evidence="1">The sequence shown here is derived from an EMBL/GenBank/DDBJ whole genome shotgun (WGS) entry which is preliminary data.</text>
</comment>
<accession>A0ACC0GE62</accession>
<keyword evidence="2" id="KW-1185">Reference proteome</keyword>
<sequence>MLNTKVVDITTSLLLTWFHSFALAQYADFKIKFVIARLAKLVRAHFGLQVDHDVPIDLNLAGLRVPIAKQLVVKDSKELTIIEKNGETDSTQKKVDKLQQIITKLDETIKELEKKKHAFEKNKHALDNKKQKNALVKKKQALEKKRQELLKTREERYIIKECLSDALDLEGEMAGTHLL</sequence>
<evidence type="ECO:0000313" key="2">
    <source>
        <dbReference type="Proteomes" id="UP001060215"/>
    </source>
</evidence>
<name>A0ACC0GE62_9ERIC</name>
<protein>
    <submittedName>
        <fullName evidence="1">Uncharacterized protein</fullName>
    </submittedName>
</protein>
<dbReference type="EMBL" id="CM045767">
    <property type="protein sequence ID" value="KAI7998913.1"/>
    <property type="molecule type" value="Genomic_DNA"/>
</dbReference>
<dbReference type="Proteomes" id="UP001060215">
    <property type="component" value="Chromosome 10"/>
</dbReference>
<gene>
    <name evidence="1" type="ORF">LOK49_LG10G03015</name>
</gene>
<evidence type="ECO:0000313" key="1">
    <source>
        <dbReference type="EMBL" id="KAI7998913.1"/>
    </source>
</evidence>